<feature type="non-terminal residue" evidence="1">
    <location>
        <position position="1"/>
    </location>
</feature>
<comment type="caution">
    <text evidence="1">The sequence shown here is derived from an EMBL/GenBank/DDBJ whole genome shotgun (WGS) entry which is preliminary data.</text>
</comment>
<name>X0T4U1_9ZZZZ</name>
<accession>X0T4U1</accession>
<reference evidence="1" key="1">
    <citation type="journal article" date="2014" name="Front. Microbiol.">
        <title>High frequency of phylogenetically diverse reductive dehalogenase-homologous genes in deep subseafloor sedimentary metagenomes.</title>
        <authorList>
            <person name="Kawai M."/>
            <person name="Futagami T."/>
            <person name="Toyoda A."/>
            <person name="Takaki Y."/>
            <person name="Nishi S."/>
            <person name="Hori S."/>
            <person name="Arai W."/>
            <person name="Tsubouchi T."/>
            <person name="Morono Y."/>
            <person name="Uchiyama I."/>
            <person name="Ito T."/>
            <person name="Fujiyama A."/>
            <person name="Inagaki F."/>
            <person name="Takami H."/>
        </authorList>
    </citation>
    <scope>NUCLEOTIDE SEQUENCE</scope>
    <source>
        <strain evidence="1">Expedition CK06-06</strain>
    </source>
</reference>
<evidence type="ECO:0000313" key="1">
    <source>
        <dbReference type="EMBL" id="GAF71075.1"/>
    </source>
</evidence>
<organism evidence="1">
    <name type="scientific">marine sediment metagenome</name>
    <dbReference type="NCBI Taxonomy" id="412755"/>
    <lineage>
        <taxon>unclassified sequences</taxon>
        <taxon>metagenomes</taxon>
        <taxon>ecological metagenomes</taxon>
    </lineage>
</organism>
<dbReference type="EMBL" id="BARS01001381">
    <property type="protein sequence ID" value="GAF71075.1"/>
    <property type="molecule type" value="Genomic_DNA"/>
</dbReference>
<dbReference type="AlphaFoldDB" id="X0T4U1"/>
<protein>
    <submittedName>
        <fullName evidence="1">Uncharacterized protein</fullName>
    </submittedName>
</protein>
<sequence length="98" mass="11102">GTPDIYIVSARSGDERVDSSYSNKEYSNGYKIEGDSRKSRMVSTRERGKSIEITIWDDGSDQIRLLETKDNLRTAQAALRAKHTERKLKAMGLLGPRR</sequence>
<proteinExistence type="predicted"/>
<gene>
    <name evidence="1" type="ORF">S01H1_02753</name>
</gene>